<gene>
    <name evidence="1" type="ORF">SNAT2548_LOCUS17065</name>
</gene>
<dbReference type="EMBL" id="CAJNDS010002100">
    <property type="protein sequence ID" value="CAE7325985.1"/>
    <property type="molecule type" value="Genomic_DNA"/>
</dbReference>
<comment type="caution">
    <text evidence="1">The sequence shown here is derived from an EMBL/GenBank/DDBJ whole genome shotgun (WGS) entry which is preliminary data.</text>
</comment>
<evidence type="ECO:0000313" key="1">
    <source>
        <dbReference type="EMBL" id="CAE7325985.1"/>
    </source>
</evidence>
<sequence length="534" mass="60559">MAKVWKAYCEHLAGAMCCLYARYRALWVKQGMGKIKVFPTPDYRSKQPSDPVVPKLPATGILLGPSKSGKTVALISMILEQTGDAALDTLFIRGRHFQISTWVSTQKLRLISNAVRVNAQFFMVWRLRNQLEKDSLLEELTALVPKQQLHAMYEEAVRVGAPPAEANEQTDAGYGNVNCCTSAAAARVYDPSRKRHMTTIYVDFRKRVAGTDADFEFDVGETVHLQNSARLGVFKIRVADTFLSTDRHLSLLEGRRPQHLEVGAAARGSLHRGPPCCVDQQQLRHGRPRGIHQRDRGGLRWQQDHPQRLRAADPLPQFRKLPRGRHDIIAKIICSQGVGYIMQSSTDDNHLVNIQDPITLRYLRFKLTDLNGNVVNLRGTSISFCVYLATKSDEQAPAADETKPKRGRGRQDNMMTIEPRNEATMLRQFWKKYPSYNLNSLMRKRYEELMDAKAFNEWLSNRQLKQEGEAYADAMGRLTEAVNHRVLQLRRPDFGEVLAFINEGEPLNFPLPNRKAAIYTSSHFYLTSSLSPPS</sequence>
<proteinExistence type="predicted"/>
<organism evidence="1 2">
    <name type="scientific">Symbiodinium natans</name>
    <dbReference type="NCBI Taxonomy" id="878477"/>
    <lineage>
        <taxon>Eukaryota</taxon>
        <taxon>Sar</taxon>
        <taxon>Alveolata</taxon>
        <taxon>Dinophyceae</taxon>
        <taxon>Suessiales</taxon>
        <taxon>Symbiodiniaceae</taxon>
        <taxon>Symbiodinium</taxon>
    </lineage>
</organism>
<protein>
    <submittedName>
        <fullName evidence="1">Uncharacterized protein</fullName>
    </submittedName>
</protein>
<evidence type="ECO:0000313" key="2">
    <source>
        <dbReference type="Proteomes" id="UP000604046"/>
    </source>
</evidence>
<name>A0A812P2E6_9DINO</name>
<reference evidence="1" key="1">
    <citation type="submission" date="2021-02" db="EMBL/GenBank/DDBJ databases">
        <authorList>
            <person name="Dougan E. K."/>
            <person name="Rhodes N."/>
            <person name="Thang M."/>
            <person name="Chan C."/>
        </authorList>
    </citation>
    <scope>NUCLEOTIDE SEQUENCE</scope>
</reference>
<dbReference type="Proteomes" id="UP000604046">
    <property type="component" value="Unassembled WGS sequence"/>
</dbReference>
<accession>A0A812P2E6</accession>
<keyword evidence="2" id="KW-1185">Reference proteome</keyword>
<dbReference type="AlphaFoldDB" id="A0A812P2E6"/>